<keyword evidence="2" id="KW-1185">Reference proteome</keyword>
<comment type="caution">
    <text evidence="1">The sequence shown here is derived from an EMBL/GenBank/DDBJ whole genome shotgun (WGS) entry which is preliminary data.</text>
</comment>
<accession>A0ABR8GYA0</accession>
<dbReference type="EMBL" id="JACJTA010000084">
    <property type="protein sequence ID" value="MBD2608142.1"/>
    <property type="molecule type" value="Genomic_DNA"/>
</dbReference>
<name>A0ABR8GYA0_9CYAN</name>
<organism evidence="1 2">
    <name type="scientific">Scytonema hofmannii FACHB-248</name>
    <dbReference type="NCBI Taxonomy" id="1842502"/>
    <lineage>
        <taxon>Bacteria</taxon>
        <taxon>Bacillati</taxon>
        <taxon>Cyanobacteriota</taxon>
        <taxon>Cyanophyceae</taxon>
        <taxon>Nostocales</taxon>
        <taxon>Scytonemataceae</taxon>
        <taxon>Scytonema</taxon>
    </lineage>
</organism>
<gene>
    <name evidence="1" type="ORF">H6G81_27415</name>
</gene>
<protein>
    <submittedName>
        <fullName evidence="1">Uncharacterized protein</fullName>
    </submittedName>
</protein>
<reference evidence="1 2" key="1">
    <citation type="journal article" date="2020" name="ISME J.">
        <title>Comparative genomics reveals insights into cyanobacterial evolution and habitat adaptation.</title>
        <authorList>
            <person name="Chen M.Y."/>
            <person name="Teng W.K."/>
            <person name="Zhao L."/>
            <person name="Hu C.X."/>
            <person name="Zhou Y.K."/>
            <person name="Han B.P."/>
            <person name="Song L.R."/>
            <person name="Shu W.S."/>
        </authorList>
    </citation>
    <scope>NUCLEOTIDE SEQUENCE [LARGE SCALE GENOMIC DNA]</scope>
    <source>
        <strain evidence="1 2">FACHB-248</strain>
    </source>
</reference>
<dbReference type="Proteomes" id="UP000660380">
    <property type="component" value="Unassembled WGS sequence"/>
</dbReference>
<evidence type="ECO:0000313" key="1">
    <source>
        <dbReference type="EMBL" id="MBD2608142.1"/>
    </source>
</evidence>
<sequence>MTTAISYANAPDLADDDYIAIGLATCFIKEDGEVHQVEVIEPIPSAALEAIFKGIPTSYKLACGTTLGSVLDGDTLSLPDGFPDSAQFGEEFVPRAFAAARTYKRREVAKSLIPLGTTYTEFKYSTDRKRVLNAKRVVNKEDNVKQHSHTHKVL</sequence>
<evidence type="ECO:0000313" key="2">
    <source>
        <dbReference type="Proteomes" id="UP000660380"/>
    </source>
</evidence>
<proteinExistence type="predicted"/>
<dbReference type="RefSeq" id="WP_029638208.1">
    <property type="nucleotide sequence ID" value="NZ_JACJTA010000084.1"/>
</dbReference>